<dbReference type="Gene3D" id="1.20.1280.50">
    <property type="match status" value="1"/>
</dbReference>
<evidence type="ECO:0000259" key="1">
    <source>
        <dbReference type="PROSITE" id="PS50181"/>
    </source>
</evidence>
<dbReference type="InParanoid" id="A0A200PPQ2"/>
<dbReference type="Proteomes" id="UP000195402">
    <property type="component" value="Unassembled WGS sequence"/>
</dbReference>
<gene>
    <name evidence="2" type="ORF">BVC80_1673g27</name>
</gene>
<dbReference type="OMA" id="SERFYFQ"/>
<dbReference type="SUPFAM" id="SSF81383">
    <property type="entry name" value="F-box domain"/>
    <property type="match status" value="1"/>
</dbReference>
<dbReference type="PANTHER" id="PTHR38926">
    <property type="entry name" value="F-BOX DOMAIN CONTAINING PROTEIN, EXPRESSED"/>
    <property type="match status" value="1"/>
</dbReference>
<evidence type="ECO:0000313" key="3">
    <source>
        <dbReference type="Proteomes" id="UP000195402"/>
    </source>
</evidence>
<reference evidence="2 3" key="1">
    <citation type="journal article" date="2017" name="Mol. Plant">
        <title>The Genome of Medicinal Plant Macleaya cordata Provides New Insights into Benzylisoquinoline Alkaloids Metabolism.</title>
        <authorList>
            <person name="Liu X."/>
            <person name="Liu Y."/>
            <person name="Huang P."/>
            <person name="Ma Y."/>
            <person name="Qing Z."/>
            <person name="Tang Q."/>
            <person name="Cao H."/>
            <person name="Cheng P."/>
            <person name="Zheng Y."/>
            <person name="Yuan Z."/>
            <person name="Zhou Y."/>
            <person name="Liu J."/>
            <person name="Tang Z."/>
            <person name="Zhuo Y."/>
            <person name="Zhang Y."/>
            <person name="Yu L."/>
            <person name="Huang J."/>
            <person name="Yang P."/>
            <person name="Peng Q."/>
            <person name="Zhang J."/>
            <person name="Jiang W."/>
            <person name="Zhang Z."/>
            <person name="Lin K."/>
            <person name="Ro D.K."/>
            <person name="Chen X."/>
            <person name="Xiong X."/>
            <person name="Shang Y."/>
            <person name="Huang S."/>
            <person name="Zeng J."/>
        </authorList>
    </citation>
    <scope>NUCLEOTIDE SEQUENCE [LARGE SCALE GENOMIC DNA]</scope>
    <source>
        <strain evidence="3">cv. BLH2017</strain>
        <tissue evidence="2">Root</tissue>
    </source>
</reference>
<proteinExistence type="predicted"/>
<dbReference type="EMBL" id="MVGT01004351">
    <property type="protein sequence ID" value="OVA00186.1"/>
    <property type="molecule type" value="Genomic_DNA"/>
</dbReference>
<protein>
    <submittedName>
        <fullName evidence="2">F-box domain</fullName>
    </submittedName>
</protein>
<dbReference type="InterPro" id="IPR001810">
    <property type="entry name" value="F-box_dom"/>
</dbReference>
<organism evidence="2 3">
    <name type="scientific">Macleaya cordata</name>
    <name type="common">Five-seeded plume-poppy</name>
    <name type="synonym">Bocconia cordata</name>
    <dbReference type="NCBI Taxonomy" id="56857"/>
    <lineage>
        <taxon>Eukaryota</taxon>
        <taxon>Viridiplantae</taxon>
        <taxon>Streptophyta</taxon>
        <taxon>Embryophyta</taxon>
        <taxon>Tracheophyta</taxon>
        <taxon>Spermatophyta</taxon>
        <taxon>Magnoliopsida</taxon>
        <taxon>Ranunculales</taxon>
        <taxon>Papaveraceae</taxon>
        <taxon>Papaveroideae</taxon>
        <taxon>Macleaya</taxon>
    </lineage>
</organism>
<sequence>MARTCDSKVSKTWPLVGDSSKEVKDWLELPPEIMTMIFQKLGVVDILLSSQWVCTAWEQISLEPELWRSVHLPRRWDLFCMEKIAREAVYRSRGGLDEFSVEEFATDELLRFVSFR</sequence>
<dbReference type="PROSITE" id="PS50181">
    <property type="entry name" value="FBOX"/>
    <property type="match status" value="1"/>
</dbReference>
<name>A0A200PPQ2_MACCD</name>
<dbReference type="InterPro" id="IPR036047">
    <property type="entry name" value="F-box-like_dom_sf"/>
</dbReference>
<comment type="caution">
    <text evidence="2">The sequence shown here is derived from an EMBL/GenBank/DDBJ whole genome shotgun (WGS) entry which is preliminary data.</text>
</comment>
<dbReference type="Pfam" id="PF12937">
    <property type="entry name" value="F-box-like"/>
    <property type="match status" value="1"/>
</dbReference>
<dbReference type="AlphaFoldDB" id="A0A200PPQ2"/>
<feature type="domain" description="F-box" evidence="1">
    <location>
        <begin position="23"/>
        <end position="70"/>
    </location>
</feature>
<dbReference type="CDD" id="cd22164">
    <property type="entry name" value="F-box_AtSKIP19-like"/>
    <property type="match status" value="1"/>
</dbReference>
<evidence type="ECO:0000313" key="2">
    <source>
        <dbReference type="EMBL" id="OVA00186.1"/>
    </source>
</evidence>
<dbReference type="STRING" id="56857.A0A200PPQ2"/>
<dbReference type="PANTHER" id="PTHR38926:SF2">
    <property type="entry name" value="F-BOX_LRR-REPEAT PROTEIN 21-RELATED"/>
    <property type="match status" value="1"/>
</dbReference>
<keyword evidence="3" id="KW-1185">Reference proteome</keyword>
<dbReference type="OrthoDB" id="611282at2759"/>
<accession>A0A200PPQ2</accession>